<accession>A0AAW8Y0N8</accession>
<dbReference type="AlphaFoldDB" id="A0AAW8Y0N8"/>
<gene>
    <name evidence="4" type="ORF">RZP41_29475</name>
</gene>
<sequence length="193" mass="21781">MQRVTQASPESPCSGLILELDRHVLASLMAEGILPSGDGYNADLRVGTGETTPAILSPLCRLLKLLHEPEAVPVLSPLILREIYYRLLTGEQAQYLRRIAMLDDQGYRIASVIDWLRMNYTSSFRIEQLASLVRMSAPSFHQHFRQLTGVSPLQYQKCLRLTEARRLIFSEFMDVASAAYSVGYESPSQFSRE</sequence>
<evidence type="ECO:0000313" key="5">
    <source>
        <dbReference type="Proteomes" id="UP001284547"/>
    </source>
</evidence>
<dbReference type="RefSeq" id="WP_223790105.1">
    <property type="nucleotide sequence ID" value="NZ_AP026410.1"/>
</dbReference>
<dbReference type="EMBL" id="JAWHZD010000064">
    <property type="protein sequence ID" value="MDV0845323.1"/>
    <property type="molecule type" value="Genomic_DNA"/>
</dbReference>
<dbReference type="SMART" id="SM00342">
    <property type="entry name" value="HTH_ARAC"/>
    <property type="match status" value="1"/>
</dbReference>
<evidence type="ECO:0000313" key="4">
    <source>
        <dbReference type="EMBL" id="MDV0845323.1"/>
    </source>
</evidence>
<keyword evidence="2" id="KW-0804">Transcription</keyword>
<dbReference type="InterPro" id="IPR009057">
    <property type="entry name" value="Homeodomain-like_sf"/>
</dbReference>
<dbReference type="Gene3D" id="1.10.10.60">
    <property type="entry name" value="Homeodomain-like"/>
    <property type="match status" value="1"/>
</dbReference>
<comment type="caution">
    <text evidence="4">The sequence shown here is derived from an EMBL/GenBank/DDBJ whole genome shotgun (WGS) entry which is preliminary data.</text>
</comment>
<feature type="domain" description="HTH araC/xylS-type" evidence="3">
    <location>
        <begin position="110"/>
        <end position="193"/>
    </location>
</feature>
<name>A0AAW8Y0N8_9ENTR</name>
<evidence type="ECO:0000256" key="2">
    <source>
        <dbReference type="ARBA" id="ARBA00023163"/>
    </source>
</evidence>
<evidence type="ECO:0000256" key="1">
    <source>
        <dbReference type="ARBA" id="ARBA00023015"/>
    </source>
</evidence>
<organism evidence="4 5">
    <name type="scientific">Klebsiella quasipneumoniae subsp. quasipneumoniae</name>
    <dbReference type="NCBI Taxonomy" id="1667327"/>
    <lineage>
        <taxon>Bacteria</taxon>
        <taxon>Pseudomonadati</taxon>
        <taxon>Pseudomonadota</taxon>
        <taxon>Gammaproteobacteria</taxon>
        <taxon>Enterobacterales</taxon>
        <taxon>Enterobacteriaceae</taxon>
        <taxon>Klebsiella/Raoultella group</taxon>
        <taxon>Klebsiella</taxon>
        <taxon>Klebsiella pneumoniae complex</taxon>
    </lineage>
</organism>
<dbReference type="GO" id="GO:0043565">
    <property type="term" value="F:sequence-specific DNA binding"/>
    <property type="evidence" value="ECO:0007669"/>
    <property type="project" value="InterPro"/>
</dbReference>
<dbReference type="PANTHER" id="PTHR43436">
    <property type="entry name" value="ARAC-FAMILY TRANSCRIPTIONAL REGULATOR"/>
    <property type="match status" value="1"/>
</dbReference>
<keyword evidence="1" id="KW-0805">Transcription regulation</keyword>
<dbReference type="Pfam" id="PF06719">
    <property type="entry name" value="AraC_N"/>
    <property type="match status" value="1"/>
</dbReference>
<dbReference type="PROSITE" id="PS01124">
    <property type="entry name" value="HTH_ARAC_FAMILY_2"/>
    <property type="match status" value="1"/>
</dbReference>
<dbReference type="InterPro" id="IPR009594">
    <property type="entry name" value="Tscrpt_reg_HTH_AraC_N"/>
</dbReference>
<dbReference type="SUPFAM" id="SSF46689">
    <property type="entry name" value="Homeodomain-like"/>
    <property type="match status" value="1"/>
</dbReference>
<reference evidence="4" key="1">
    <citation type="submission" date="2023-10" db="EMBL/GenBank/DDBJ databases">
        <title>Surveillance and assessment of the effects of hospital wastewater treatment on clearance of pathogenic bacterial and antimicrobial resistance genes.</title>
        <authorList>
            <person name="Wu Y."/>
        </authorList>
    </citation>
    <scope>NUCLEOTIDE SEQUENCE</scope>
    <source>
        <strain evidence="4">23-M-SRM-33-1</strain>
    </source>
</reference>
<protein>
    <submittedName>
        <fullName evidence="4">AraC family transcriptional regulator</fullName>
    </submittedName>
</protein>
<dbReference type="PANTHER" id="PTHR43436:SF1">
    <property type="entry name" value="TRANSCRIPTIONAL REGULATORY PROTEIN"/>
    <property type="match status" value="1"/>
</dbReference>
<dbReference type="Proteomes" id="UP001284547">
    <property type="component" value="Unassembled WGS sequence"/>
</dbReference>
<proteinExistence type="predicted"/>
<dbReference type="GO" id="GO:0003700">
    <property type="term" value="F:DNA-binding transcription factor activity"/>
    <property type="evidence" value="ECO:0007669"/>
    <property type="project" value="InterPro"/>
</dbReference>
<dbReference type="Pfam" id="PF12833">
    <property type="entry name" value="HTH_18"/>
    <property type="match status" value="1"/>
</dbReference>
<dbReference type="InterPro" id="IPR018060">
    <property type="entry name" value="HTH_AraC"/>
</dbReference>
<evidence type="ECO:0000259" key="3">
    <source>
        <dbReference type="PROSITE" id="PS01124"/>
    </source>
</evidence>